<dbReference type="GeneID" id="79827661"/>
<proteinExistence type="predicted"/>
<dbReference type="EMBL" id="SORO01000001">
    <property type="protein sequence ID" value="TDY73338.1"/>
    <property type="molecule type" value="Genomic_DNA"/>
</dbReference>
<accession>A0A4R8MYH5</accession>
<keyword evidence="2" id="KW-1185">Reference proteome</keyword>
<gene>
    <name evidence="1" type="ORF">CLV96_2368</name>
</gene>
<evidence type="ECO:0000313" key="2">
    <source>
        <dbReference type="Proteomes" id="UP000294684"/>
    </source>
</evidence>
<comment type="caution">
    <text evidence="1">The sequence shown here is derived from an EMBL/GenBank/DDBJ whole genome shotgun (WGS) entry which is preliminary data.</text>
</comment>
<sequence>MIKSISTILIAFMFFTFSCDDKDTQKVDLKERTTWIRKYIKESELLKDNSKNLIKKASYYYQRETLAGVVEPEDLYTKSEKELLIDFIKNTSKRLKIKNLNEFLAIIKTIDFGSEGEITKVDHLWIKKNEGWILFEHKSESLPFPGQKISIEELKYKKGKFILLHGGCCDTESLAILQISNSQSLVPLYTGTLYGNRYKFVRKNGKLQIFERDIENNLNEISLEER</sequence>
<dbReference type="OrthoDB" id="339592at2"/>
<reference evidence="1 2" key="1">
    <citation type="submission" date="2019-03" db="EMBL/GenBank/DDBJ databases">
        <title>Genomic Encyclopedia of Archaeal and Bacterial Type Strains, Phase II (KMG-II): from individual species to whole genera.</title>
        <authorList>
            <person name="Goeker M."/>
        </authorList>
    </citation>
    <scope>NUCLEOTIDE SEQUENCE [LARGE SCALE GENOMIC DNA]</scope>
    <source>
        <strain evidence="1 2">DSM 21537</strain>
    </source>
</reference>
<organism evidence="1 2">
    <name type="scientific">Leptospira meyeri</name>
    <dbReference type="NCBI Taxonomy" id="29508"/>
    <lineage>
        <taxon>Bacteria</taxon>
        <taxon>Pseudomonadati</taxon>
        <taxon>Spirochaetota</taxon>
        <taxon>Spirochaetia</taxon>
        <taxon>Leptospirales</taxon>
        <taxon>Leptospiraceae</taxon>
        <taxon>Leptospira</taxon>
    </lineage>
</organism>
<dbReference type="RefSeq" id="WP_004785225.1">
    <property type="nucleotide sequence ID" value="NZ_SORO01000001.1"/>
</dbReference>
<protein>
    <recommendedName>
        <fullName evidence="3">Lipoprotein</fullName>
    </recommendedName>
</protein>
<name>A0A4R8MYH5_LEPME</name>
<dbReference type="AlphaFoldDB" id="A0A4R8MYH5"/>
<dbReference type="PROSITE" id="PS51257">
    <property type="entry name" value="PROKAR_LIPOPROTEIN"/>
    <property type="match status" value="1"/>
</dbReference>
<evidence type="ECO:0000313" key="1">
    <source>
        <dbReference type="EMBL" id="TDY73338.1"/>
    </source>
</evidence>
<dbReference type="Proteomes" id="UP000294684">
    <property type="component" value="Unassembled WGS sequence"/>
</dbReference>
<evidence type="ECO:0008006" key="3">
    <source>
        <dbReference type="Google" id="ProtNLM"/>
    </source>
</evidence>